<keyword evidence="3" id="KW-0349">Heme</keyword>
<dbReference type="Proteomes" id="UP000776276">
    <property type="component" value="Unassembled WGS sequence"/>
</dbReference>
<accession>A0ABS6BJT5</accession>
<evidence type="ECO:0000259" key="5">
    <source>
        <dbReference type="PROSITE" id="PS51007"/>
    </source>
</evidence>
<feature type="chain" id="PRO_5047291194" evidence="4">
    <location>
        <begin position="25"/>
        <end position="140"/>
    </location>
</feature>
<dbReference type="EMBL" id="JAHKRT010000006">
    <property type="protein sequence ID" value="MBU3078554.1"/>
    <property type="molecule type" value="Genomic_DNA"/>
</dbReference>
<evidence type="ECO:0000256" key="3">
    <source>
        <dbReference type="PROSITE-ProRule" id="PRU00433"/>
    </source>
</evidence>
<evidence type="ECO:0000256" key="2">
    <source>
        <dbReference type="ARBA" id="ARBA00023004"/>
    </source>
</evidence>
<keyword evidence="1 3" id="KW-0479">Metal-binding</keyword>
<keyword evidence="2 3" id="KW-0408">Iron</keyword>
<evidence type="ECO:0000313" key="6">
    <source>
        <dbReference type="EMBL" id="MBU3078554.1"/>
    </source>
</evidence>
<dbReference type="PANTHER" id="PTHR35008">
    <property type="entry name" value="BLL4482 PROTEIN-RELATED"/>
    <property type="match status" value="1"/>
</dbReference>
<protein>
    <submittedName>
        <fullName evidence="6">Cytochrome c</fullName>
    </submittedName>
</protein>
<dbReference type="InterPro" id="IPR051459">
    <property type="entry name" value="Cytochrome_c-type_DH"/>
</dbReference>
<gene>
    <name evidence="6" type="ORF">KOF26_11810</name>
</gene>
<dbReference type="PANTHER" id="PTHR35008:SF9">
    <property type="entry name" value="CYTOCHROME C DOMAIN-CONTAINING PROTEIN"/>
    <property type="match status" value="1"/>
</dbReference>
<evidence type="ECO:0000313" key="7">
    <source>
        <dbReference type="Proteomes" id="UP000776276"/>
    </source>
</evidence>
<dbReference type="Pfam" id="PF13442">
    <property type="entry name" value="Cytochrome_CBB3"/>
    <property type="match status" value="1"/>
</dbReference>
<reference evidence="6 7" key="1">
    <citation type="submission" date="2021-06" db="EMBL/GenBank/DDBJ databases">
        <title>Sphingomonas sp. XMGL2, whole genome shotgun sequencing project.</title>
        <authorList>
            <person name="Zhao G."/>
            <person name="Shen L."/>
        </authorList>
    </citation>
    <scope>NUCLEOTIDE SEQUENCE [LARGE SCALE GENOMIC DNA]</scope>
    <source>
        <strain evidence="6 7">XMGL2</strain>
    </source>
</reference>
<dbReference type="PROSITE" id="PS51007">
    <property type="entry name" value="CYTC"/>
    <property type="match status" value="1"/>
</dbReference>
<organism evidence="6 7">
    <name type="scientific">Sphingomonas quercus</name>
    <dbReference type="NCBI Taxonomy" id="2842451"/>
    <lineage>
        <taxon>Bacteria</taxon>
        <taxon>Pseudomonadati</taxon>
        <taxon>Pseudomonadota</taxon>
        <taxon>Alphaproteobacteria</taxon>
        <taxon>Sphingomonadales</taxon>
        <taxon>Sphingomonadaceae</taxon>
        <taxon>Sphingomonas</taxon>
    </lineage>
</organism>
<keyword evidence="4" id="KW-0732">Signal</keyword>
<sequence>MKHPIRVATGVVCTVAAVAGIVTAANAQRRGGYNFASGKDIYEHVCQGCHMADAKGAQGAGAYPGLASNRKLQTPLYPVLIVLRGQKAMPSFSALSDEQVVEVVNYIRTNFGNSYPNAVTLDQVKGLRARAVQQQAQRPG</sequence>
<dbReference type="InterPro" id="IPR009056">
    <property type="entry name" value="Cyt_c-like_dom"/>
</dbReference>
<evidence type="ECO:0000256" key="1">
    <source>
        <dbReference type="ARBA" id="ARBA00022723"/>
    </source>
</evidence>
<keyword evidence="7" id="KW-1185">Reference proteome</keyword>
<feature type="domain" description="Cytochrome c" evidence="5">
    <location>
        <begin position="33"/>
        <end position="111"/>
    </location>
</feature>
<proteinExistence type="predicted"/>
<feature type="signal peptide" evidence="4">
    <location>
        <begin position="1"/>
        <end position="24"/>
    </location>
</feature>
<dbReference type="RefSeq" id="WP_216325011.1">
    <property type="nucleotide sequence ID" value="NZ_JAHKRT010000006.1"/>
</dbReference>
<name>A0ABS6BJT5_9SPHN</name>
<evidence type="ECO:0000256" key="4">
    <source>
        <dbReference type="SAM" id="SignalP"/>
    </source>
</evidence>
<comment type="caution">
    <text evidence="6">The sequence shown here is derived from an EMBL/GenBank/DDBJ whole genome shotgun (WGS) entry which is preliminary data.</text>
</comment>